<proteinExistence type="predicted"/>
<reference evidence="3 4" key="1">
    <citation type="submission" date="2011-10" db="EMBL/GenBank/DDBJ databases">
        <authorList>
            <person name="Genoscope - CEA"/>
        </authorList>
    </citation>
    <scope>NUCLEOTIDE SEQUENCE [LARGE SCALE GENOMIC DNA]</scope>
    <source>
        <strain evidence="3 4">RCC 1105</strain>
    </source>
</reference>
<feature type="transmembrane region" description="Helical" evidence="2">
    <location>
        <begin position="162"/>
        <end position="181"/>
    </location>
</feature>
<feature type="transmembrane region" description="Helical" evidence="2">
    <location>
        <begin position="207"/>
        <end position="232"/>
    </location>
</feature>
<keyword evidence="2" id="KW-1133">Transmembrane helix</keyword>
<keyword evidence="2" id="KW-0472">Membrane</keyword>
<keyword evidence="2" id="KW-0812">Transmembrane</keyword>
<dbReference type="RefSeq" id="XP_007512743.1">
    <property type="nucleotide sequence ID" value="XM_007512681.1"/>
</dbReference>
<gene>
    <name evidence="3" type="ORF">Bathy06g02540</name>
</gene>
<dbReference type="OrthoDB" id="498061at2759"/>
<name>K8F6Y1_9CHLO</name>
<evidence type="ECO:0000256" key="1">
    <source>
        <dbReference type="SAM" id="MobiDB-lite"/>
    </source>
</evidence>
<dbReference type="GeneID" id="19015234"/>
<protein>
    <submittedName>
        <fullName evidence="3">Uncharacterized protein</fullName>
    </submittedName>
</protein>
<keyword evidence="4" id="KW-1185">Reference proteome</keyword>
<evidence type="ECO:0000313" key="3">
    <source>
        <dbReference type="EMBL" id="CCO17343.1"/>
    </source>
</evidence>
<sequence length="341" mass="38604">MRSVSSVLFSSFFVGGRGGGESLSSFTSSSKRVFDDPFHRGRRRRHPKAVSLSNNNNNDNDDDIGRQTKFSFENEGSNNKSKLNAEVLVKETALRAEEARAKSLLQKVKRLKETQDKKIEEEQREYEEEKEMTENEQRRKVNKEKMKLVGGRDPANRPPGPIWASAVVCAVAAVGFYYLTINTSDGIVEYVKDAFGNLGPTYAKSGLVSLTVGTGVVLSSVFAFSAIILVLIGAQETKRLISNEPVVYFRCCGCDEKCCQNGPHNKGYSTRFIYRNDGRGYETRSAERMRAHLRVSKNCTPLEPLIVYPREAKWGWWGPNDLVRYQNEMLRMKEQKQGKFR</sequence>
<feature type="compositionally biased region" description="Polar residues" evidence="1">
    <location>
        <begin position="68"/>
        <end position="78"/>
    </location>
</feature>
<evidence type="ECO:0000256" key="2">
    <source>
        <dbReference type="SAM" id="Phobius"/>
    </source>
</evidence>
<dbReference type="KEGG" id="bpg:Bathy06g02540"/>
<feature type="region of interest" description="Disordered" evidence="1">
    <location>
        <begin position="117"/>
        <end position="139"/>
    </location>
</feature>
<dbReference type="Proteomes" id="UP000198341">
    <property type="component" value="Chromosome 6"/>
</dbReference>
<dbReference type="EMBL" id="FO082273">
    <property type="protein sequence ID" value="CCO17343.1"/>
    <property type="molecule type" value="Genomic_DNA"/>
</dbReference>
<feature type="region of interest" description="Disordered" evidence="1">
    <location>
        <begin position="36"/>
        <end position="78"/>
    </location>
</feature>
<dbReference type="AlphaFoldDB" id="K8F6Y1"/>
<feature type="compositionally biased region" description="Acidic residues" evidence="1">
    <location>
        <begin position="122"/>
        <end position="131"/>
    </location>
</feature>
<accession>K8F6Y1</accession>
<organism evidence="3 4">
    <name type="scientific">Bathycoccus prasinos</name>
    <dbReference type="NCBI Taxonomy" id="41875"/>
    <lineage>
        <taxon>Eukaryota</taxon>
        <taxon>Viridiplantae</taxon>
        <taxon>Chlorophyta</taxon>
        <taxon>Mamiellophyceae</taxon>
        <taxon>Mamiellales</taxon>
        <taxon>Bathycoccaceae</taxon>
        <taxon>Bathycoccus</taxon>
    </lineage>
</organism>
<evidence type="ECO:0000313" key="4">
    <source>
        <dbReference type="Proteomes" id="UP000198341"/>
    </source>
</evidence>